<dbReference type="STRING" id="290052.ASU35_14645"/>
<dbReference type="GO" id="GO:0042802">
    <property type="term" value="F:identical protein binding"/>
    <property type="evidence" value="ECO:0007669"/>
    <property type="project" value="TreeGrafter"/>
</dbReference>
<feature type="transmembrane region" description="Helical" evidence="1">
    <location>
        <begin position="117"/>
        <end position="138"/>
    </location>
</feature>
<feature type="domain" description="Sensor histidine kinase NatK-like C-terminal" evidence="2">
    <location>
        <begin position="332"/>
        <end position="428"/>
    </location>
</feature>
<keyword evidence="1" id="KW-0472">Membrane</keyword>
<comment type="caution">
    <text evidence="3">The sequence shown here is derived from an EMBL/GenBank/DDBJ whole genome shotgun (WGS) entry which is preliminary data.</text>
</comment>
<dbReference type="RefSeq" id="WP_058353803.1">
    <property type="nucleotide sequence ID" value="NZ_CABMMD010000192.1"/>
</dbReference>
<feature type="transmembrane region" description="Helical" evidence="1">
    <location>
        <begin position="88"/>
        <end position="111"/>
    </location>
</feature>
<evidence type="ECO:0000259" key="2">
    <source>
        <dbReference type="Pfam" id="PF14501"/>
    </source>
</evidence>
<evidence type="ECO:0000256" key="1">
    <source>
        <dbReference type="SAM" id="Phobius"/>
    </source>
</evidence>
<feature type="transmembrane region" description="Helical" evidence="1">
    <location>
        <begin position="195"/>
        <end position="219"/>
    </location>
</feature>
<keyword evidence="1" id="KW-0812">Transmembrane</keyword>
<dbReference type="InterPro" id="IPR032834">
    <property type="entry name" value="NatK-like_C"/>
</dbReference>
<keyword evidence="3" id="KW-0418">Kinase</keyword>
<dbReference type="EMBL" id="LNAM01000192">
    <property type="protein sequence ID" value="KSV57953.1"/>
    <property type="molecule type" value="Genomic_DNA"/>
</dbReference>
<evidence type="ECO:0000313" key="3">
    <source>
        <dbReference type="EMBL" id="KSV57953.1"/>
    </source>
</evidence>
<dbReference type="SUPFAM" id="SSF55874">
    <property type="entry name" value="ATPase domain of HSP90 chaperone/DNA topoisomerase II/histidine kinase"/>
    <property type="match status" value="1"/>
</dbReference>
<dbReference type="CDD" id="cd16935">
    <property type="entry name" value="HATPase_AgrC-ComD-like"/>
    <property type="match status" value="1"/>
</dbReference>
<dbReference type="PANTHER" id="PTHR40448:SF1">
    <property type="entry name" value="TWO-COMPONENT SENSOR HISTIDINE KINASE"/>
    <property type="match status" value="1"/>
</dbReference>
<keyword evidence="3" id="KW-0808">Transferase</keyword>
<dbReference type="OrthoDB" id="3173688at2"/>
<proteinExistence type="predicted"/>
<feature type="transmembrane region" description="Helical" evidence="1">
    <location>
        <begin position="159"/>
        <end position="175"/>
    </location>
</feature>
<dbReference type="Pfam" id="PF14501">
    <property type="entry name" value="HATPase_c_5"/>
    <property type="match status" value="1"/>
</dbReference>
<dbReference type="AlphaFoldDB" id="A0A0V8QBL0"/>
<dbReference type="Gene3D" id="3.30.565.10">
    <property type="entry name" value="Histidine kinase-like ATPase, C-terminal domain"/>
    <property type="match status" value="1"/>
</dbReference>
<sequence>MSEEVCVVLQDLVHLAVRIMPVFVCLEPKYRDRENIIAISVYLWVIMIAADSLFSVEQGVVLIFRGAFFLMLFLVLLIFFQGKLSEKIFLYFSAWLFEVISISFEEFTAYFFRRQELLSHVELCVITSLVMAAGYYTVTRFWMKERLHSLFEQLSARTYALLIVYSTLSCFLLYVETHSILTWESLANRELEDVFFFLIMCVMILTVYFLILSGILGVIERRQTEEELQFARKLINQQREYYNQTLEHIEQVRIIRHDFRHHIHALVHMDREQQTRYLQNLQKELEQNADVIFCQNQAVNGIMQEYASRAEQGKIEFSVNMDLSAHVPIDDLTLCIVIGNLLENAMEACLRMKEGRFIRVKARWMEDHLMMLVENSYTGKIREDGGKILSSKKDGGLGLLSIRRILNQPGDDFDVYFDGNVFTAMVKIVDRTRL</sequence>
<protein>
    <submittedName>
        <fullName evidence="3">Histidine kinase</fullName>
    </submittedName>
</protein>
<dbReference type="PANTHER" id="PTHR40448">
    <property type="entry name" value="TWO-COMPONENT SENSOR HISTIDINE KINASE"/>
    <property type="match status" value="1"/>
</dbReference>
<feature type="transmembrane region" description="Helical" evidence="1">
    <location>
        <begin position="62"/>
        <end position="81"/>
    </location>
</feature>
<evidence type="ECO:0000313" key="4">
    <source>
        <dbReference type="Proteomes" id="UP000054874"/>
    </source>
</evidence>
<accession>A0A0V8QBL0</accession>
<keyword evidence="4" id="KW-1185">Reference proteome</keyword>
<dbReference type="InterPro" id="IPR036890">
    <property type="entry name" value="HATPase_C_sf"/>
</dbReference>
<dbReference type="Proteomes" id="UP000054874">
    <property type="component" value="Unassembled WGS sequence"/>
</dbReference>
<name>A0A0V8QBL0_9FIRM</name>
<dbReference type="GO" id="GO:0016301">
    <property type="term" value="F:kinase activity"/>
    <property type="evidence" value="ECO:0007669"/>
    <property type="project" value="UniProtKB-KW"/>
</dbReference>
<feature type="transmembrane region" description="Helical" evidence="1">
    <location>
        <begin position="36"/>
        <end position="56"/>
    </location>
</feature>
<keyword evidence="1" id="KW-1133">Transmembrane helix</keyword>
<gene>
    <name evidence="3" type="ORF">ASU35_14645</name>
</gene>
<reference evidence="3 4" key="1">
    <citation type="submission" date="2015-11" db="EMBL/GenBank/DDBJ databases">
        <title>Butyribacter intestini gen. nov., sp. nov., a butyric acid-producing bacterium of the family Lachnospiraceae isolated from the human faeces.</title>
        <authorList>
            <person name="Zou Y."/>
            <person name="Xue W."/>
            <person name="Luo G."/>
            <person name="Lv M."/>
        </authorList>
    </citation>
    <scope>NUCLEOTIDE SEQUENCE [LARGE SCALE GENOMIC DNA]</scope>
    <source>
        <strain evidence="3 4">ACET-33324</strain>
    </source>
</reference>
<organism evidence="3 4">
    <name type="scientific">Acetivibrio ethanolgignens</name>
    <dbReference type="NCBI Taxonomy" id="290052"/>
    <lineage>
        <taxon>Bacteria</taxon>
        <taxon>Bacillati</taxon>
        <taxon>Bacillota</taxon>
        <taxon>Clostridia</taxon>
        <taxon>Eubacteriales</taxon>
        <taxon>Oscillospiraceae</taxon>
        <taxon>Acetivibrio</taxon>
    </lineage>
</organism>